<evidence type="ECO:0000313" key="3">
    <source>
        <dbReference type="Proteomes" id="UP000761264"/>
    </source>
</evidence>
<organism evidence="2 3">
    <name type="scientific">Pelagibius litoralis</name>
    <dbReference type="NCBI Taxonomy" id="374515"/>
    <lineage>
        <taxon>Bacteria</taxon>
        <taxon>Pseudomonadati</taxon>
        <taxon>Pseudomonadota</taxon>
        <taxon>Alphaproteobacteria</taxon>
        <taxon>Rhodospirillales</taxon>
        <taxon>Rhodovibrionaceae</taxon>
        <taxon>Pelagibius</taxon>
    </lineage>
</organism>
<keyword evidence="1" id="KW-1133">Transmembrane helix</keyword>
<evidence type="ECO:0000256" key="1">
    <source>
        <dbReference type="SAM" id="Phobius"/>
    </source>
</evidence>
<proteinExistence type="predicted"/>
<comment type="caution">
    <text evidence="2">The sequence shown here is derived from an EMBL/GenBank/DDBJ whole genome shotgun (WGS) entry which is preliminary data.</text>
</comment>
<dbReference type="Proteomes" id="UP000761264">
    <property type="component" value="Unassembled WGS sequence"/>
</dbReference>
<protein>
    <submittedName>
        <fullName evidence="2">Uncharacterized protein</fullName>
    </submittedName>
</protein>
<dbReference type="AlphaFoldDB" id="A0A967F2E7"/>
<dbReference type="EMBL" id="JAAQPH010000027">
    <property type="protein sequence ID" value="NIA71840.1"/>
    <property type="molecule type" value="Genomic_DNA"/>
</dbReference>
<evidence type="ECO:0000313" key="2">
    <source>
        <dbReference type="EMBL" id="NIA71840.1"/>
    </source>
</evidence>
<dbReference type="RefSeq" id="WP_167230124.1">
    <property type="nucleotide sequence ID" value="NZ_JAAQPH010000027.1"/>
</dbReference>
<gene>
    <name evidence="2" type="ORF">HBA54_24900</name>
</gene>
<accession>A0A967F2E7</accession>
<keyword evidence="1" id="KW-0812">Transmembrane</keyword>
<keyword evidence="3" id="KW-1185">Reference proteome</keyword>
<keyword evidence="1" id="KW-0472">Membrane</keyword>
<reference evidence="2" key="1">
    <citation type="submission" date="2020-03" db="EMBL/GenBank/DDBJ databases">
        <title>Genome of Pelagibius litoralis DSM 21314T.</title>
        <authorList>
            <person name="Wang G."/>
        </authorList>
    </citation>
    <scope>NUCLEOTIDE SEQUENCE</scope>
    <source>
        <strain evidence="2">DSM 21314</strain>
    </source>
</reference>
<sequence>MKKTSLIALVVIAGLIVSGGFFLLTWDIPPPSAPVEKVLPDERFPR</sequence>
<feature type="transmembrane region" description="Helical" evidence="1">
    <location>
        <begin position="7"/>
        <end position="26"/>
    </location>
</feature>
<name>A0A967F2E7_9PROT</name>